<dbReference type="Proteomes" id="UP000179037">
    <property type="component" value="Unassembled WGS sequence"/>
</dbReference>
<dbReference type="SUPFAM" id="SSF63380">
    <property type="entry name" value="Riboflavin synthase domain-like"/>
    <property type="match status" value="1"/>
</dbReference>
<protein>
    <submittedName>
        <fullName evidence="2">Pyridine nucleotide-disulfide oxidoreductase</fullName>
    </submittedName>
</protein>
<dbReference type="InterPro" id="IPR023753">
    <property type="entry name" value="FAD/NAD-binding_dom"/>
</dbReference>
<dbReference type="SUPFAM" id="SSF51971">
    <property type="entry name" value="Nucleotide-binding domain"/>
    <property type="match status" value="1"/>
</dbReference>
<comment type="caution">
    <text evidence="2">The sequence shown here is derived from an EMBL/GenBank/DDBJ whole genome shotgun (WGS) entry which is preliminary data.</text>
</comment>
<dbReference type="PRINTS" id="PR00368">
    <property type="entry name" value="FADPNR"/>
</dbReference>
<accession>A0A1F6TXE2</accession>
<dbReference type="InterPro" id="IPR017927">
    <property type="entry name" value="FAD-bd_FR_type"/>
</dbReference>
<dbReference type="STRING" id="1817768.A3A87_10185"/>
<dbReference type="InterPro" id="IPR036188">
    <property type="entry name" value="FAD/NAD-bd_sf"/>
</dbReference>
<evidence type="ECO:0000259" key="1">
    <source>
        <dbReference type="PROSITE" id="PS51384"/>
    </source>
</evidence>
<dbReference type="CDD" id="cd06192">
    <property type="entry name" value="DHOD_e_trans_like"/>
    <property type="match status" value="1"/>
</dbReference>
<reference evidence="2 3" key="1">
    <citation type="journal article" date="2016" name="Nat. Commun.">
        <title>Thousands of microbial genomes shed light on interconnected biogeochemical processes in an aquifer system.</title>
        <authorList>
            <person name="Anantharaman K."/>
            <person name="Brown C.T."/>
            <person name="Hug L.A."/>
            <person name="Sharon I."/>
            <person name="Castelle C.J."/>
            <person name="Probst A.J."/>
            <person name="Thomas B.C."/>
            <person name="Singh A."/>
            <person name="Wilkins M.J."/>
            <person name="Karaoz U."/>
            <person name="Brodie E.L."/>
            <person name="Williams K.H."/>
            <person name="Hubbard S.S."/>
            <person name="Banfield J.F."/>
        </authorList>
    </citation>
    <scope>NUCLEOTIDE SEQUENCE [LARGE SCALE GENOMIC DNA]</scope>
</reference>
<proteinExistence type="predicted"/>
<dbReference type="Gene3D" id="3.50.50.60">
    <property type="entry name" value="FAD/NAD(P)-binding domain"/>
    <property type="match status" value="3"/>
</dbReference>
<evidence type="ECO:0000313" key="2">
    <source>
        <dbReference type="EMBL" id="OGI49766.1"/>
    </source>
</evidence>
<dbReference type="InterPro" id="IPR050353">
    <property type="entry name" value="PyrK_electron_transfer"/>
</dbReference>
<dbReference type="GO" id="GO:0051536">
    <property type="term" value="F:iron-sulfur cluster binding"/>
    <property type="evidence" value="ECO:0007669"/>
    <property type="project" value="InterPro"/>
</dbReference>
<dbReference type="AlphaFoldDB" id="A0A1F6TXE2"/>
<dbReference type="SUPFAM" id="SSF51905">
    <property type="entry name" value="FAD/NAD(P)-binding domain"/>
    <property type="match status" value="1"/>
</dbReference>
<dbReference type="Pfam" id="PF07992">
    <property type="entry name" value="Pyr_redox_2"/>
    <property type="match status" value="1"/>
</dbReference>
<dbReference type="PROSITE" id="PS51384">
    <property type="entry name" value="FAD_FR"/>
    <property type="match status" value="1"/>
</dbReference>
<name>A0A1F6TXE2_9PROT</name>
<dbReference type="PANTHER" id="PTHR43513">
    <property type="entry name" value="DIHYDROOROTATE DEHYDROGENASE B (NAD(+)), ELECTRON TRANSFER SUBUNIT"/>
    <property type="match status" value="1"/>
</dbReference>
<dbReference type="InterPro" id="IPR009051">
    <property type="entry name" value="Helical_ferredxn"/>
</dbReference>
<dbReference type="EMBL" id="MFTC01000089">
    <property type="protein sequence ID" value="OGI49766.1"/>
    <property type="molecule type" value="Genomic_DNA"/>
</dbReference>
<dbReference type="Gene3D" id="1.10.1060.10">
    <property type="entry name" value="Alpha-helical ferredoxin"/>
    <property type="match status" value="1"/>
</dbReference>
<gene>
    <name evidence="2" type="ORF">A3A87_10185</name>
</gene>
<evidence type="ECO:0000313" key="3">
    <source>
        <dbReference type="Proteomes" id="UP000179037"/>
    </source>
</evidence>
<dbReference type="GO" id="GO:0016491">
    <property type="term" value="F:oxidoreductase activity"/>
    <property type="evidence" value="ECO:0007669"/>
    <property type="project" value="InterPro"/>
</dbReference>
<feature type="domain" description="FAD-binding FR-type" evidence="1">
    <location>
        <begin position="863"/>
        <end position="971"/>
    </location>
</feature>
<dbReference type="Gene3D" id="2.40.30.10">
    <property type="entry name" value="Translation factors"/>
    <property type="match status" value="1"/>
</dbReference>
<dbReference type="InterPro" id="IPR017938">
    <property type="entry name" value="Riboflavin_synthase-like_b-brl"/>
</dbReference>
<sequence>MSQPESPPALVLNHGLTFTELFTPEGLQRIDSLFLSRLRERDAKVHDTLLAWRSGQENLTPLQLSELLLACGPVLNDFIANLFNIREALEDTRQRTLTHDPVFHFKKFFVQRRARRRLLKKEEFENFAELDAWLTQSLKQAGLDTADRELAVAKYGEQLLKNEMANDVQGDTSVAGDRTLGATAEPIEKLTRWCLRALTVPEGKAAVKGWVSFRLPEGIDHQKLVPIFPINDSVGRMAGPPEHLRARDGFKLTDPRMNAREVQNEINYCIYCHDHDGDFCSKGFPEKKGEPDRGLKVNPLGVTLTGCPLDEKISEMHSLKKSGHTIGALAMITVDNPMCAATGHRICNDCMKACIYQKQDPVNIPQAETRILTDVLDLPWGVEIYDLLIRWNPLRPKQWLPKPYNGLKVLVFGMGPAGFTLAHHMLMEGFAVVGAEGLKIEPLPDELVREPIRDFTTLEESLDTRIMAGFGGVAEYGITNRWDKNFLKLIYLSLARRPHFQVFGGVRFGGTLTVEDAWHLGFDHLAICIGAGLPQALPIPGSLAPGMRQANDFLMALQLTGAAKHSSLANLQVRLPAVVIGGGLTGVDTATEIQAYYIVQVEKMLDRYETLVKAKGETAVRAGLDAASLKILDEFLAHGRAVRVERSRAKQAGTAPDFLKLIRQWGGVTIAYRKGMNQSPAYTRNHEEITKAFEEGIYYAEGLDPKEARVDQDGQVEALVAKRLRPDENGKWMDTGEEVIIPARAILVATGARPNVAYEFEHKGHFHKERGHYQTHHDIKGKLEPIPVSPHCKIGDFGPFTSYGAHGHRVSFLGDTHPVFHGSVVKAIASGLRTYPKIVAALGARVNQKGDAREYHQFRMRMEESLAARVESVKRLTPSVVELKVRAPMAAKRFKAGQFFRLQNFETQAALVDGTRLQTEALAMTGARVDPSTGTVSLMVIERGASSRLVAALKPGEPVALMGPTGVRTTIPNGGETMLFVGGRHGAAHVQSTGAALRDKGNRVLFVGCFDSAQDVFCQDDIEAAADAVLWITASGAPIKSRRPQDRAVTAPVLDAMVQYAAGKLGKTPIKLEDVTRMHVVGSNRLVRLIRDGRARELAPYLKKKPATMASISTPMQCCLKGVCSQCLQWQIDPTTGKRTKAVFGCSWQDQPLDIVDLDNLDERLSQNRVQEHLTNRWLDYLFQRHNVARI</sequence>
<organism evidence="2 3">
    <name type="scientific">Candidatus Muproteobacteria bacterium RIFCSPLOWO2_01_FULL_60_18</name>
    <dbReference type="NCBI Taxonomy" id="1817768"/>
    <lineage>
        <taxon>Bacteria</taxon>
        <taxon>Pseudomonadati</taxon>
        <taxon>Pseudomonadota</taxon>
        <taxon>Candidatus Muproteobacteria</taxon>
    </lineage>
</organism>
<dbReference type="PANTHER" id="PTHR43513:SF3">
    <property type="entry name" value="DIHYDROOROTATE DEHYDROGENASE B (NAD(+)), ELECTRON TRANSFER SUBUNIT-RELATED"/>
    <property type="match status" value="1"/>
</dbReference>